<evidence type="ECO:0000313" key="1">
    <source>
        <dbReference type="EMBL" id="KAJ4461881.1"/>
    </source>
</evidence>
<comment type="caution">
    <text evidence="1">The sequence shown here is derived from an EMBL/GenBank/DDBJ whole genome shotgun (WGS) entry which is preliminary data.</text>
</comment>
<sequence length="457" mass="49820">MLSFGEFGDDFPSVLSSLQSDKDENTRSNALVFIQENALRLLRGLQDVQTLIDLHQALSPTESAIVRCQFISTVTTLLILTNPAQITFEVRPDEAAFQYLPITPPNPRPESHRQYQLDHEHMLDQFARLLVDVSIPLGTTGVPSRAEGENDRMIRATACLSLAELERTFPTLLADQLMVLVRGALMADPTLVGPATILVATTAVNSFMQDIDTALFLSVYQVPKLGPAHLHQLILLLTDLASSLPPALAFPENPFALLFEPATAPEQCPEAPTALHCLTYFLLGLYRLRFLSPAVPAASPPPPPVAPASAVPYDIPLPPPPLRPTYTYALSRWSDRPVLHQLLSGVLLVLLDRRGGVSSWQDPSAFFCTPQCKPEEGAGAVAAEWPAVQRRISRTLKSRFASPFVADYYCLSIWIHHQIGLAAIVPCNNPSRACGWLAAMTGMLVALTGGLAVPPTF</sequence>
<organism evidence="1 2">
    <name type="scientific">Paratrimastix pyriformis</name>
    <dbReference type="NCBI Taxonomy" id="342808"/>
    <lineage>
        <taxon>Eukaryota</taxon>
        <taxon>Metamonada</taxon>
        <taxon>Preaxostyla</taxon>
        <taxon>Paratrimastigidae</taxon>
        <taxon>Paratrimastix</taxon>
    </lineage>
</organism>
<reference evidence="1" key="1">
    <citation type="journal article" date="2022" name="bioRxiv">
        <title>Genomics of Preaxostyla Flagellates Illuminates Evolutionary Transitions and the Path Towards Mitochondrial Loss.</title>
        <authorList>
            <person name="Novak L.V.F."/>
            <person name="Treitli S.C."/>
            <person name="Pyrih J."/>
            <person name="Halakuc P."/>
            <person name="Pipaliya S.V."/>
            <person name="Vacek V."/>
            <person name="Brzon O."/>
            <person name="Soukal P."/>
            <person name="Eme L."/>
            <person name="Dacks J.B."/>
            <person name="Karnkowska A."/>
            <person name="Elias M."/>
            <person name="Hampl V."/>
        </authorList>
    </citation>
    <scope>NUCLEOTIDE SEQUENCE</scope>
    <source>
        <strain evidence="1">RCP-MX</strain>
    </source>
</reference>
<protein>
    <submittedName>
        <fullName evidence="1">Uncharacterized protein</fullName>
    </submittedName>
</protein>
<evidence type="ECO:0000313" key="2">
    <source>
        <dbReference type="Proteomes" id="UP001141327"/>
    </source>
</evidence>
<keyword evidence="2" id="KW-1185">Reference proteome</keyword>
<name>A0ABQ8UUX1_9EUKA</name>
<gene>
    <name evidence="1" type="ORF">PAPYR_1566</name>
</gene>
<accession>A0ABQ8UUX1</accession>
<dbReference type="EMBL" id="JAPMOS010000005">
    <property type="protein sequence ID" value="KAJ4461881.1"/>
    <property type="molecule type" value="Genomic_DNA"/>
</dbReference>
<proteinExistence type="predicted"/>
<dbReference type="Proteomes" id="UP001141327">
    <property type="component" value="Unassembled WGS sequence"/>
</dbReference>